<dbReference type="Gene3D" id="3.40.50.300">
    <property type="entry name" value="P-loop containing nucleotide triphosphate hydrolases"/>
    <property type="match status" value="1"/>
</dbReference>
<protein>
    <recommendedName>
        <fullName evidence="5">DUF3696 domain-containing protein</fullName>
    </recommendedName>
</protein>
<gene>
    <name evidence="3" type="ORF">DRW42_28070</name>
</gene>
<sequence>MISKIRFKNFKLFKNWQELEIKPITILIGKNNTGKSAILKLPTMISESLKGEIAEPISLNSKVSIGKKYEELFYNKEILADTVDFEISDEKEKLSISIKGNNRGDNIEIKSYILNDEDIKVNQSDLKGFKHSKIKSLKLVFDYIDAFREFPKEGYITDINGKIDTIGISGLNAFKLLAQYRKENNPLISTISKWFESNFEGWKIEIKEIAASIEGFDFVLSNQKIKNINILNTGSGIRQVLPLIVRSYMPVEDETLIIIEEPESHLHPAAHGNLAQRFVESFLENASKKYLIETHSKNFILRLQALIADPKVNFSNKDVAVYYVDYIEDEQASILERLELDEFGEFTKWPEEIFNESYRELLLLKQNQSDRDDSIN</sequence>
<dbReference type="Proteomes" id="UP000252081">
    <property type="component" value="Unassembled WGS sequence"/>
</dbReference>
<dbReference type="PANTHER" id="PTHR43581">
    <property type="entry name" value="ATP/GTP PHOSPHATASE"/>
    <property type="match status" value="1"/>
</dbReference>
<dbReference type="InterPro" id="IPR051396">
    <property type="entry name" value="Bact_Antivir_Def_Nuclease"/>
</dbReference>
<evidence type="ECO:0000259" key="1">
    <source>
        <dbReference type="Pfam" id="PF12476"/>
    </source>
</evidence>
<feature type="domain" description="DUF3696" evidence="1">
    <location>
        <begin position="316"/>
        <end position="362"/>
    </location>
</feature>
<dbReference type="PIRSF" id="PIRSF034888">
    <property type="entry name" value="P-loop_UCP034888"/>
    <property type="match status" value="1"/>
</dbReference>
<keyword evidence="4" id="KW-1185">Reference proteome</keyword>
<accession>A0A366KLD6</accession>
<dbReference type="Pfam" id="PF12476">
    <property type="entry name" value="DUF3696"/>
    <property type="match status" value="1"/>
</dbReference>
<dbReference type="PANTHER" id="PTHR43581:SF2">
    <property type="entry name" value="EXCINUCLEASE ATPASE SUBUNIT"/>
    <property type="match status" value="1"/>
</dbReference>
<dbReference type="OrthoDB" id="747555at2"/>
<reference evidence="3 4" key="1">
    <citation type="submission" date="2018-07" db="EMBL/GenBank/DDBJ databases">
        <title>A draft genome of a endophytic bacteria, a new species of Pedobacter.</title>
        <authorList>
            <person name="Zhang Z.D."/>
            <person name="Chen Z.J."/>
        </authorList>
    </citation>
    <scope>NUCLEOTIDE SEQUENCE [LARGE SCALE GENOMIC DNA]</scope>
    <source>
        <strain evidence="3 4">RS10</strain>
    </source>
</reference>
<organism evidence="3 4">
    <name type="scientific">Pedobacter miscanthi</name>
    <dbReference type="NCBI Taxonomy" id="2259170"/>
    <lineage>
        <taxon>Bacteria</taxon>
        <taxon>Pseudomonadati</taxon>
        <taxon>Bacteroidota</taxon>
        <taxon>Sphingobacteriia</taxon>
        <taxon>Sphingobacteriales</taxon>
        <taxon>Sphingobacteriaceae</taxon>
        <taxon>Pedobacter</taxon>
    </lineage>
</organism>
<dbReference type="AlphaFoldDB" id="A0A366KLD6"/>
<proteinExistence type="predicted"/>
<dbReference type="InterPro" id="IPR022532">
    <property type="entry name" value="DUF3696"/>
</dbReference>
<evidence type="ECO:0000313" key="3">
    <source>
        <dbReference type="EMBL" id="RBQ01914.1"/>
    </source>
</evidence>
<dbReference type="SUPFAM" id="SSF52540">
    <property type="entry name" value="P-loop containing nucleoside triphosphate hydrolases"/>
    <property type="match status" value="1"/>
</dbReference>
<dbReference type="InterPro" id="IPR027417">
    <property type="entry name" value="P-loop_NTPase"/>
</dbReference>
<dbReference type="EMBL" id="QNQU01000051">
    <property type="protein sequence ID" value="RBQ01914.1"/>
    <property type="molecule type" value="Genomic_DNA"/>
</dbReference>
<feature type="domain" description="Endonuclease GajA/Old nuclease/RecF-like AAA" evidence="2">
    <location>
        <begin position="1"/>
        <end position="300"/>
    </location>
</feature>
<evidence type="ECO:0000259" key="2">
    <source>
        <dbReference type="Pfam" id="PF13175"/>
    </source>
</evidence>
<dbReference type="Pfam" id="PF13175">
    <property type="entry name" value="AAA_15"/>
    <property type="match status" value="1"/>
</dbReference>
<name>A0A366KLD6_9SPHI</name>
<dbReference type="InterPro" id="IPR041685">
    <property type="entry name" value="AAA_GajA/Old/RecF-like"/>
</dbReference>
<evidence type="ECO:0000313" key="4">
    <source>
        <dbReference type="Proteomes" id="UP000252081"/>
    </source>
</evidence>
<dbReference type="RefSeq" id="WP_113952181.1">
    <property type="nucleotide sequence ID" value="NZ_QNQU01000051.1"/>
</dbReference>
<comment type="caution">
    <text evidence="3">The sequence shown here is derived from an EMBL/GenBank/DDBJ whole genome shotgun (WGS) entry which is preliminary data.</text>
</comment>
<dbReference type="InterPro" id="IPR014592">
    <property type="entry name" value="P-loop_UCP034888"/>
</dbReference>
<evidence type="ECO:0008006" key="5">
    <source>
        <dbReference type="Google" id="ProtNLM"/>
    </source>
</evidence>